<evidence type="ECO:0000313" key="2">
    <source>
        <dbReference type="Proteomes" id="UP000177481"/>
    </source>
</evidence>
<comment type="caution">
    <text evidence="1">The sequence shown here is derived from an EMBL/GenBank/DDBJ whole genome shotgun (WGS) entry which is preliminary data.</text>
</comment>
<proteinExistence type="predicted"/>
<gene>
    <name evidence="1" type="ORF">A3A71_00055</name>
</gene>
<dbReference type="Proteomes" id="UP000177481">
    <property type="component" value="Unassembled WGS sequence"/>
</dbReference>
<dbReference type="EMBL" id="MEZX01000002">
    <property type="protein sequence ID" value="OGD64445.1"/>
    <property type="molecule type" value="Genomic_DNA"/>
</dbReference>
<accession>A0A1F5EAP0</accession>
<name>A0A1F5EAP0_9BACT</name>
<sequence length="559" mass="62885">MSRLTIYENIAQLRRRHIDLLFRIGVLRYQDRGLKVQKSISRTLGMYEQSLLLARSYSTRPSLEFHPNTEPEGRRACAVDKLIRNMGLTATLAQPLKTDIVRNDFDEMVEKTMLKNPQISHGYAVYLNLSGVMDIVKEGSFYSSDIKVFPSGPNPLYEMMQGISSHTVEAKLKPDPIERTINDWSSPLHPPNCLANAVTMVSLLRCLGFRFYLASGLRLASSDCRNLRLEALTRALKLAVDVPQLSFVVAPLREKIDNIFQHDMFDWMYHHFIVVQLEATGDEWAILDPFMYESVYAPFTIGLTWLADELDARRKDYPGLAVPIDFTGSLPERQLTRLRGRLTRAEQYAGNMTAAYLAKASQIPEKVTLADTYELFAGNQPATASLKWLVRQANPKRYQDREALVALGVDLNNPDSPQPTFNLEEQLAMAQNLLKREGVPWLITRAINIGLIGASLDGEELIRGMGHSAFEIYADTDYMLGLLLSSAVVASTGLRALSPQLLQLTSSQLIWQEVAEAYQDFDSISLRVARCTADSFIGSMPESWLHPLVAKRRQLLGLA</sequence>
<dbReference type="STRING" id="1797471.A3A71_00055"/>
<organism evidence="1 2">
    <name type="scientific">Candidatus Berkelbacteria bacterium RIFCSPLOWO2_01_FULL_50_28</name>
    <dbReference type="NCBI Taxonomy" id="1797471"/>
    <lineage>
        <taxon>Bacteria</taxon>
        <taxon>Candidatus Berkelbacteria</taxon>
    </lineage>
</organism>
<evidence type="ECO:0000313" key="1">
    <source>
        <dbReference type="EMBL" id="OGD64445.1"/>
    </source>
</evidence>
<protein>
    <submittedName>
        <fullName evidence="1">Uncharacterized protein</fullName>
    </submittedName>
</protein>
<reference evidence="1 2" key="1">
    <citation type="journal article" date="2016" name="Nat. Commun.">
        <title>Thousands of microbial genomes shed light on interconnected biogeochemical processes in an aquifer system.</title>
        <authorList>
            <person name="Anantharaman K."/>
            <person name="Brown C.T."/>
            <person name="Hug L.A."/>
            <person name="Sharon I."/>
            <person name="Castelle C.J."/>
            <person name="Probst A.J."/>
            <person name="Thomas B.C."/>
            <person name="Singh A."/>
            <person name="Wilkins M.J."/>
            <person name="Karaoz U."/>
            <person name="Brodie E.L."/>
            <person name="Williams K.H."/>
            <person name="Hubbard S.S."/>
            <person name="Banfield J.F."/>
        </authorList>
    </citation>
    <scope>NUCLEOTIDE SEQUENCE [LARGE SCALE GENOMIC DNA]</scope>
</reference>
<dbReference type="AlphaFoldDB" id="A0A1F5EAP0"/>